<organism evidence="8 9">
    <name type="scientific">Georgenia yuyongxinii</name>
    <dbReference type="NCBI Taxonomy" id="2589797"/>
    <lineage>
        <taxon>Bacteria</taxon>
        <taxon>Bacillati</taxon>
        <taxon>Actinomycetota</taxon>
        <taxon>Actinomycetes</taxon>
        <taxon>Micrococcales</taxon>
        <taxon>Bogoriellaceae</taxon>
        <taxon>Georgenia</taxon>
    </lineage>
</organism>
<feature type="binding site" evidence="6">
    <location>
        <begin position="100"/>
        <end position="102"/>
    </location>
    <ligand>
        <name>FMN</name>
        <dbReference type="ChEBI" id="CHEBI:58210"/>
    </ligand>
</feature>
<dbReference type="EMBL" id="VJXR01000017">
    <property type="protein sequence ID" value="TRW45811.1"/>
    <property type="molecule type" value="Genomic_DNA"/>
</dbReference>
<evidence type="ECO:0000256" key="5">
    <source>
        <dbReference type="ARBA" id="ARBA00024042"/>
    </source>
</evidence>
<evidence type="ECO:0000313" key="9">
    <source>
        <dbReference type="Proteomes" id="UP000318693"/>
    </source>
</evidence>
<reference evidence="8 9" key="1">
    <citation type="submission" date="2019-07" db="EMBL/GenBank/DDBJ databases">
        <title>Georgenia wutianyii sp. nov. and Georgenia *** sp. nov. isolated from plateau pika (Ochotona curzoniae) in the Qinghai-Tibet plateau of China.</title>
        <authorList>
            <person name="Tian Z."/>
        </authorList>
    </citation>
    <scope>NUCLEOTIDE SEQUENCE [LARGE SCALE GENOMIC DNA]</scope>
    <source>
        <strain evidence="8 9">Z446</strain>
    </source>
</reference>
<dbReference type="PIRSF" id="PIRSF000138">
    <property type="entry name" value="Al-hdrx_acd_dh"/>
    <property type="match status" value="1"/>
</dbReference>
<dbReference type="PANTHER" id="PTHR10578">
    <property type="entry name" value="S -2-HYDROXY-ACID OXIDASE-RELATED"/>
    <property type="match status" value="1"/>
</dbReference>
<evidence type="ECO:0000256" key="3">
    <source>
        <dbReference type="ARBA" id="ARBA00022643"/>
    </source>
</evidence>
<evidence type="ECO:0000313" key="8">
    <source>
        <dbReference type="EMBL" id="TRW45811.1"/>
    </source>
</evidence>
<sequence length="436" mass="47351">MQASAERKTPEKGAGAVRRARLATQAVDVPHLRELARKRLPTALFGALDHGSEDDVAYQHNREVLERIKLVHRVLNDVSPRDPAVTLFGKRHRLPLVVAPTGITSWITFRGELALARAAARAGIPFTLTSTTDTPMETVLEEGGGTQWYHPIMWQDTAASLRGVVRARDAGFDALVLSVDSNVPYNRPHDQRNRVTFPMNIRPSNLLEAVRHPRWTFGTPTRYLLSERRLPAFTNISVPEGLSRADKQKFFVKDDSLTWDFLRRVRDVWPRTVVVKGILHPDDAVKALEYGADGIVVSNQGGGTNDAAPSPVEMLPGVVAAVAGRVPVLVDSGFRRGSDVLKALALGADAVMVGRAPLYGLSAGGETGAHHALSLLGREITRMMGVLGISELSQLGRDHLLLTGDLEHLGSPGVPWKGPAAELRPYADEEPAAVIG</sequence>
<dbReference type="Pfam" id="PF01070">
    <property type="entry name" value="FMN_dh"/>
    <property type="match status" value="1"/>
</dbReference>
<dbReference type="InterPro" id="IPR012133">
    <property type="entry name" value="Alpha-hydoxy_acid_DH_FMN"/>
</dbReference>
<accession>A0A552WSJ1</accession>
<comment type="caution">
    <text evidence="8">The sequence shown here is derived from an EMBL/GenBank/DDBJ whole genome shotgun (WGS) entry which is preliminary data.</text>
</comment>
<dbReference type="Proteomes" id="UP000318693">
    <property type="component" value="Unassembled WGS sequence"/>
</dbReference>
<dbReference type="InterPro" id="IPR000262">
    <property type="entry name" value="FMN-dep_DH"/>
</dbReference>
<evidence type="ECO:0000256" key="6">
    <source>
        <dbReference type="PIRSR" id="PIRSR000138-2"/>
    </source>
</evidence>
<evidence type="ECO:0000259" key="7">
    <source>
        <dbReference type="PROSITE" id="PS51349"/>
    </source>
</evidence>
<dbReference type="CDD" id="cd02809">
    <property type="entry name" value="alpha_hydroxyacid_oxid_FMN"/>
    <property type="match status" value="1"/>
</dbReference>
<evidence type="ECO:0000256" key="1">
    <source>
        <dbReference type="ARBA" id="ARBA00001917"/>
    </source>
</evidence>
<dbReference type="SUPFAM" id="SSF51395">
    <property type="entry name" value="FMN-linked oxidoreductases"/>
    <property type="match status" value="1"/>
</dbReference>
<feature type="binding site" evidence="6">
    <location>
        <position position="298"/>
    </location>
    <ligand>
        <name>FMN</name>
        <dbReference type="ChEBI" id="CHEBI:58210"/>
    </ligand>
</feature>
<dbReference type="GO" id="GO:0009060">
    <property type="term" value="P:aerobic respiration"/>
    <property type="evidence" value="ECO:0007669"/>
    <property type="project" value="TreeGrafter"/>
</dbReference>
<dbReference type="GO" id="GO:0004459">
    <property type="term" value="F:L-lactate dehydrogenase (NAD+) activity"/>
    <property type="evidence" value="ECO:0007669"/>
    <property type="project" value="TreeGrafter"/>
</dbReference>
<feature type="binding site" evidence="6">
    <location>
        <begin position="354"/>
        <end position="355"/>
    </location>
    <ligand>
        <name>FMN</name>
        <dbReference type="ChEBI" id="CHEBI:58210"/>
    </ligand>
</feature>
<dbReference type="AlphaFoldDB" id="A0A552WSJ1"/>
<gene>
    <name evidence="8" type="ORF">FJ693_07925</name>
</gene>
<name>A0A552WSJ1_9MICO</name>
<comment type="cofactor">
    <cofactor evidence="1">
        <name>FMN</name>
        <dbReference type="ChEBI" id="CHEBI:58210"/>
    </cofactor>
</comment>
<keyword evidence="2 6" id="KW-0285">Flavoprotein</keyword>
<dbReference type="InterPro" id="IPR037396">
    <property type="entry name" value="FMN_HAD"/>
</dbReference>
<keyword evidence="9" id="KW-1185">Reference proteome</keyword>
<evidence type="ECO:0000256" key="4">
    <source>
        <dbReference type="ARBA" id="ARBA00023002"/>
    </source>
</evidence>
<feature type="binding site" evidence="6">
    <location>
        <position position="276"/>
    </location>
    <ligand>
        <name>FMN</name>
        <dbReference type="ChEBI" id="CHEBI:58210"/>
    </ligand>
</feature>
<feature type="binding site" evidence="6">
    <location>
        <begin position="331"/>
        <end position="335"/>
    </location>
    <ligand>
        <name>FMN</name>
        <dbReference type="ChEBI" id="CHEBI:58210"/>
    </ligand>
</feature>
<keyword evidence="3 6" id="KW-0288">FMN</keyword>
<feature type="domain" description="FMN hydroxy acid dehydrogenase" evidence="7">
    <location>
        <begin position="21"/>
        <end position="405"/>
    </location>
</feature>
<dbReference type="PANTHER" id="PTHR10578:SF107">
    <property type="entry name" value="2-HYDROXYACID OXIDASE 1"/>
    <property type="match status" value="1"/>
</dbReference>
<evidence type="ECO:0000256" key="2">
    <source>
        <dbReference type="ARBA" id="ARBA00022630"/>
    </source>
</evidence>
<feature type="binding site" evidence="6">
    <location>
        <position position="187"/>
    </location>
    <ligand>
        <name>glyoxylate</name>
        <dbReference type="ChEBI" id="CHEBI:36655"/>
    </ligand>
</feature>
<dbReference type="GO" id="GO:0010181">
    <property type="term" value="F:FMN binding"/>
    <property type="evidence" value="ECO:0007669"/>
    <property type="project" value="InterPro"/>
</dbReference>
<dbReference type="InterPro" id="IPR013785">
    <property type="entry name" value="Aldolase_TIM"/>
</dbReference>
<dbReference type="PROSITE" id="PS51349">
    <property type="entry name" value="FMN_HYDROXY_ACID_DH_2"/>
    <property type="match status" value="1"/>
</dbReference>
<comment type="similarity">
    <text evidence="5">Belongs to the FMN-dependent alpha-hydroxy acid dehydrogenase family.</text>
</comment>
<proteinExistence type="inferred from homology"/>
<dbReference type="GO" id="GO:0005886">
    <property type="term" value="C:plasma membrane"/>
    <property type="evidence" value="ECO:0007669"/>
    <property type="project" value="TreeGrafter"/>
</dbReference>
<keyword evidence="4" id="KW-0560">Oxidoreductase</keyword>
<dbReference type="Gene3D" id="3.20.20.70">
    <property type="entry name" value="Aldolase class I"/>
    <property type="match status" value="1"/>
</dbReference>
<protein>
    <submittedName>
        <fullName evidence="8">Alpha-hydroxy-acid oxidizing protein</fullName>
    </submittedName>
</protein>